<dbReference type="Proteomes" id="UP000324222">
    <property type="component" value="Unassembled WGS sequence"/>
</dbReference>
<dbReference type="OrthoDB" id="6159439at2759"/>
<feature type="region of interest" description="Disordered" evidence="1">
    <location>
        <begin position="30"/>
        <end position="122"/>
    </location>
</feature>
<dbReference type="EMBL" id="VSRR010002542">
    <property type="protein sequence ID" value="MPC31998.1"/>
    <property type="molecule type" value="Genomic_DNA"/>
</dbReference>
<feature type="region of interest" description="Disordered" evidence="1">
    <location>
        <begin position="167"/>
        <end position="210"/>
    </location>
</feature>
<proteinExistence type="predicted"/>
<name>A0A5B7EET1_PORTR</name>
<accession>A0A5B7EET1</accession>
<evidence type="ECO:0000313" key="2">
    <source>
        <dbReference type="EMBL" id="MPC31998.1"/>
    </source>
</evidence>
<reference evidence="2 3" key="1">
    <citation type="submission" date="2019-05" db="EMBL/GenBank/DDBJ databases">
        <title>Another draft genome of Portunus trituberculatus and its Hox gene families provides insights of decapod evolution.</title>
        <authorList>
            <person name="Jeong J.-H."/>
            <person name="Song I."/>
            <person name="Kim S."/>
            <person name="Choi T."/>
            <person name="Kim D."/>
            <person name="Ryu S."/>
            <person name="Kim W."/>
        </authorList>
    </citation>
    <scope>NUCLEOTIDE SEQUENCE [LARGE SCALE GENOMIC DNA]</scope>
    <source>
        <tissue evidence="2">Muscle</tissue>
    </source>
</reference>
<evidence type="ECO:0000313" key="3">
    <source>
        <dbReference type="Proteomes" id="UP000324222"/>
    </source>
</evidence>
<gene>
    <name evidence="2" type="ORF">E2C01_025300</name>
</gene>
<feature type="compositionally biased region" description="Pro residues" evidence="1">
    <location>
        <begin position="182"/>
        <end position="192"/>
    </location>
</feature>
<organism evidence="2 3">
    <name type="scientific">Portunus trituberculatus</name>
    <name type="common">Swimming crab</name>
    <name type="synonym">Neptunus trituberculatus</name>
    <dbReference type="NCBI Taxonomy" id="210409"/>
    <lineage>
        <taxon>Eukaryota</taxon>
        <taxon>Metazoa</taxon>
        <taxon>Ecdysozoa</taxon>
        <taxon>Arthropoda</taxon>
        <taxon>Crustacea</taxon>
        <taxon>Multicrustacea</taxon>
        <taxon>Malacostraca</taxon>
        <taxon>Eumalacostraca</taxon>
        <taxon>Eucarida</taxon>
        <taxon>Decapoda</taxon>
        <taxon>Pleocyemata</taxon>
        <taxon>Brachyura</taxon>
        <taxon>Eubrachyura</taxon>
        <taxon>Portunoidea</taxon>
        <taxon>Portunidae</taxon>
        <taxon>Portuninae</taxon>
        <taxon>Portunus</taxon>
    </lineage>
</organism>
<sequence length="222" mass="24259">MSVGGYPLFNSLSSPLLYPPSFHALLAQLSAQHKADAAQDATPEPGHATAPDEASDVPPDASPRGAGSDASLYKILKTENEEEADEKEKEKEKEEKESEVRGVPQYNSSVIKGLDPRASELPRPMDVKGLAALRALEQYRTLDLNALEEYRRALEARTLEARAAQFTHARAQAEAQLTHPSTPSPDPAPPTHTLPESPSLQEESLPVKRPEYHIDALLKKEV</sequence>
<feature type="compositionally biased region" description="Basic and acidic residues" evidence="1">
    <location>
        <begin position="86"/>
        <end position="100"/>
    </location>
</feature>
<keyword evidence="3" id="KW-1185">Reference proteome</keyword>
<dbReference type="AlphaFoldDB" id="A0A5B7EET1"/>
<protein>
    <submittedName>
        <fullName evidence="2">Uncharacterized protein</fullName>
    </submittedName>
</protein>
<comment type="caution">
    <text evidence="2">The sequence shown here is derived from an EMBL/GenBank/DDBJ whole genome shotgun (WGS) entry which is preliminary data.</text>
</comment>
<evidence type="ECO:0000256" key="1">
    <source>
        <dbReference type="SAM" id="MobiDB-lite"/>
    </source>
</evidence>